<dbReference type="Proteomes" id="UP000310553">
    <property type="component" value="Plasmid pUW386"/>
</dbReference>
<protein>
    <submittedName>
        <fullName evidence="1">Uncharacterized protein</fullName>
    </submittedName>
</protein>
<geneLocation type="plasmid" evidence="2">
    <name>puw386</name>
</geneLocation>
<dbReference type="AlphaFoldDB" id="A0AA92IFJ3"/>
<name>A0AA92IFJ3_RALSL</name>
<reference evidence="1 2" key="1">
    <citation type="submission" date="2019-04" db="EMBL/GenBank/DDBJ databases">
        <title>Complete Genome of UW386 and Higher Quality Genome of UW700.</title>
        <authorList>
            <person name="Jacobs J."/>
            <person name="Perez A."/>
            <person name="Steidl O."/>
            <person name="Allen C."/>
        </authorList>
    </citation>
    <scope>NUCLEOTIDE SEQUENCE [LARGE SCALE GENOMIC DNA]</scope>
    <source>
        <strain evidence="1 2">UW386</strain>
        <plasmid evidence="2">puw386</plasmid>
    </source>
</reference>
<proteinExistence type="predicted"/>
<dbReference type="EMBL" id="CP039340">
    <property type="protein sequence ID" value="QCX51137.1"/>
    <property type="molecule type" value="Genomic_DNA"/>
</dbReference>
<evidence type="ECO:0000313" key="2">
    <source>
        <dbReference type="Proteomes" id="UP000310553"/>
    </source>
</evidence>
<accession>A0AA92IFJ3</accession>
<organism evidence="1 2">
    <name type="scientific">Ralstonia solanacearum</name>
    <name type="common">Pseudomonas solanacearum</name>
    <dbReference type="NCBI Taxonomy" id="305"/>
    <lineage>
        <taxon>Bacteria</taxon>
        <taxon>Pseudomonadati</taxon>
        <taxon>Pseudomonadota</taxon>
        <taxon>Betaproteobacteria</taxon>
        <taxon>Burkholderiales</taxon>
        <taxon>Burkholderiaceae</taxon>
        <taxon>Ralstonia</taxon>
        <taxon>Ralstonia solanacearum species complex</taxon>
    </lineage>
</organism>
<keyword evidence="1" id="KW-0614">Plasmid</keyword>
<evidence type="ECO:0000313" key="1">
    <source>
        <dbReference type="EMBL" id="QCX51137.1"/>
    </source>
</evidence>
<gene>
    <name evidence="1" type="ORF">E7Z57_18685</name>
</gene>
<sequence length="107" mass="11875">MTPKYVDVIVRRWQDWTGELATRESDGAAYDELPVTGESSGKGFTLMRVWVSSKRQLRHGQAAASSWVRRLGQASALPASAWLARSLMRARIADTNLPESAKCRSPI</sequence>